<evidence type="ECO:0000259" key="1">
    <source>
        <dbReference type="SMART" id="SM00382"/>
    </source>
</evidence>
<proteinExistence type="predicted"/>
<comment type="caution">
    <text evidence="2">The sequence shown here is derived from an EMBL/GenBank/DDBJ whole genome shotgun (WGS) entry which is preliminary data.</text>
</comment>
<dbReference type="GO" id="GO:0006281">
    <property type="term" value="P:DNA repair"/>
    <property type="evidence" value="ECO:0007669"/>
    <property type="project" value="InterPro"/>
</dbReference>
<reference evidence="2 3" key="1">
    <citation type="journal article" date="2016" name="Nat. Commun.">
        <title>Thousands of microbial genomes shed light on interconnected biogeochemical processes in an aquifer system.</title>
        <authorList>
            <person name="Anantharaman K."/>
            <person name="Brown C.T."/>
            <person name="Hug L.A."/>
            <person name="Sharon I."/>
            <person name="Castelle C.J."/>
            <person name="Probst A.J."/>
            <person name="Thomas B.C."/>
            <person name="Singh A."/>
            <person name="Wilkins M.J."/>
            <person name="Karaoz U."/>
            <person name="Brodie E.L."/>
            <person name="Williams K.H."/>
            <person name="Hubbard S.S."/>
            <person name="Banfield J.F."/>
        </authorList>
    </citation>
    <scope>NUCLEOTIDE SEQUENCE [LARGE SCALE GENOMIC DNA]</scope>
</reference>
<protein>
    <recommendedName>
        <fullName evidence="1">AAA+ ATPase domain-containing protein</fullName>
    </recommendedName>
</protein>
<name>A0A1G2LR03_9BACT</name>
<dbReference type="Proteomes" id="UP000177171">
    <property type="component" value="Unassembled WGS sequence"/>
</dbReference>
<organism evidence="2 3">
    <name type="scientific">Candidatus Sungbacteria bacterium RIFCSPLOWO2_12_FULL_41_11</name>
    <dbReference type="NCBI Taxonomy" id="1802286"/>
    <lineage>
        <taxon>Bacteria</taxon>
        <taxon>Candidatus Sungiibacteriota</taxon>
    </lineage>
</organism>
<gene>
    <name evidence="2" type="ORF">A3G49_06210</name>
</gene>
<dbReference type="AlphaFoldDB" id="A0A1G2LR03"/>
<dbReference type="CDD" id="cd18809">
    <property type="entry name" value="SF1_C_RecD"/>
    <property type="match status" value="1"/>
</dbReference>
<dbReference type="GO" id="GO:0003678">
    <property type="term" value="F:DNA helicase activity"/>
    <property type="evidence" value="ECO:0007669"/>
    <property type="project" value="InterPro"/>
</dbReference>
<feature type="domain" description="AAA+ ATPase" evidence="1">
    <location>
        <begin position="12"/>
        <end position="338"/>
    </location>
</feature>
<dbReference type="InterPro" id="IPR003593">
    <property type="entry name" value="AAA+_ATPase"/>
</dbReference>
<dbReference type="InterPro" id="IPR029491">
    <property type="entry name" value="Helicase_HTH"/>
</dbReference>
<dbReference type="SUPFAM" id="SSF52540">
    <property type="entry name" value="P-loop containing nucleoside triphosphate hydrolases"/>
    <property type="match status" value="2"/>
</dbReference>
<dbReference type="Gene3D" id="1.10.10.1390">
    <property type="entry name" value="ATP-dependent DNA helicase RecQ"/>
    <property type="match status" value="1"/>
</dbReference>
<dbReference type="PANTHER" id="PTHR47642">
    <property type="entry name" value="ATP-DEPENDENT DNA HELICASE"/>
    <property type="match status" value="1"/>
</dbReference>
<dbReference type="SMART" id="SM00382">
    <property type="entry name" value="AAA"/>
    <property type="match status" value="1"/>
</dbReference>
<evidence type="ECO:0000313" key="3">
    <source>
        <dbReference type="Proteomes" id="UP000177171"/>
    </source>
</evidence>
<evidence type="ECO:0000313" key="2">
    <source>
        <dbReference type="EMBL" id="OHA14027.1"/>
    </source>
</evidence>
<dbReference type="Pfam" id="PF05970">
    <property type="entry name" value="PIF1"/>
    <property type="match status" value="1"/>
</dbReference>
<dbReference type="GO" id="GO:0000723">
    <property type="term" value="P:telomere maintenance"/>
    <property type="evidence" value="ECO:0007669"/>
    <property type="project" value="InterPro"/>
</dbReference>
<dbReference type="EMBL" id="MHQY01000014">
    <property type="protein sequence ID" value="OHA14027.1"/>
    <property type="molecule type" value="Genomic_DNA"/>
</dbReference>
<accession>A0A1G2LR03</accession>
<dbReference type="InterPro" id="IPR027417">
    <property type="entry name" value="P-loop_NTPase"/>
</dbReference>
<dbReference type="CDD" id="cd18037">
    <property type="entry name" value="DEXSc_Pif1_like"/>
    <property type="match status" value="1"/>
</dbReference>
<dbReference type="Gene3D" id="3.40.50.300">
    <property type="entry name" value="P-loop containing nucleotide triphosphate hydrolases"/>
    <property type="match status" value="2"/>
</dbReference>
<sequence length="574" mass="63597">MTQEEALTILKTGANVFLTGEPGSGKTHAINRYVEYLREHNIEPAITASTGIAATHIGGFTIHSWSGIGIRKNLSTYDLDMIASNERVARRVGRASILIIDEVSMLSSETFSMAEAVCREIRRNAKPFGGLQVVLVGDFFQLPPIVAATRDEGSVARLGFGEGGASTATAPFAFRSRAWKALNPLVCYLSEQYRQDDTAFLNLLQAVRSSKVDEGIHTILALRRIGEKQASRDLPRLFSHNADVDRLNEERLKTVNGIARQFKMTSRGSEALVQALKRGCLSPEVLSLKTKARVMFTKNKPDGSFINGTLGEVEGFADDGAPIVRTHGGRRIYTEPMEWTITDGARVLAKISQIPLRLAWAITVHKSQGMTLDAAVMDLSDAFEYGQGYVALSRVRSLSGLHLLGFNGRALEVHPEVLAKDAEFMELSDCLRKELRAMDSAKIEKLHRDFISACGGTFVSERHAPAEKKNSSTYILTKELISRQLSLEQMALERGLTAGTIVSHLEKLVLEKRIEPNRDLGHLKPEQKRFEKISKAFVVTLKKEGKMLLAPIRGMLGKDFSFEELRLARMFLQK</sequence>
<dbReference type="PANTHER" id="PTHR47642:SF5">
    <property type="entry name" value="ATP-DEPENDENT DNA HELICASE"/>
    <property type="match status" value="1"/>
</dbReference>
<dbReference type="InterPro" id="IPR010285">
    <property type="entry name" value="DNA_helicase_pif1-like_DEAD"/>
</dbReference>
<dbReference type="Pfam" id="PF14493">
    <property type="entry name" value="HTH_40"/>
    <property type="match status" value="1"/>
</dbReference>
<dbReference type="InterPro" id="IPR051055">
    <property type="entry name" value="PIF1_helicase"/>
</dbReference>